<evidence type="ECO:0008006" key="3">
    <source>
        <dbReference type="Google" id="ProtNLM"/>
    </source>
</evidence>
<dbReference type="Proteomes" id="UP000295468">
    <property type="component" value="Unassembled WGS sequence"/>
</dbReference>
<sequence>MRTIKNLERLERLHSLIEQEKTGSPTELAERLHISVRLLYHLIEQLRDYHAPILYDRSRKTYFYDDDFHLNVEINVSVISRDETTHIFGGSYWMPERLNSDDSWNKRPKFRQNALTASFLQ</sequence>
<dbReference type="Gene3D" id="1.10.10.10">
    <property type="entry name" value="Winged helix-like DNA-binding domain superfamily/Winged helix DNA-binding domain"/>
    <property type="match status" value="1"/>
</dbReference>
<dbReference type="EMBL" id="SNYI01000002">
    <property type="protein sequence ID" value="TDQ31462.1"/>
    <property type="molecule type" value="Genomic_DNA"/>
</dbReference>
<accession>A0A4R6TLQ9</accession>
<comment type="caution">
    <text evidence="1">The sequence shown here is derived from an EMBL/GenBank/DDBJ whole genome shotgun (WGS) entry which is preliminary data.</text>
</comment>
<evidence type="ECO:0000313" key="2">
    <source>
        <dbReference type="Proteomes" id="UP000295468"/>
    </source>
</evidence>
<protein>
    <recommendedName>
        <fullName evidence="3">HTH domain-containing protein</fullName>
    </recommendedName>
</protein>
<dbReference type="SUPFAM" id="SSF46785">
    <property type="entry name" value="Winged helix' DNA-binding domain"/>
    <property type="match status" value="1"/>
</dbReference>
<keyword evidence="2" id="KW-1185">Reference proteome</keyword>
<dbReference type="InterPro" id="IPR036388">
    <property type="entry name" value="WH-like_DNA-bd_sf"/>
</dbReference>
<evidence type="ECO:0000313" key="1">
    <source>
        <dbReference type="EMBL" id="TDQ31462.1"/>
    </source>
</evidence>
<gene>
    <name evidence="1" type="ORF">CLV82_2170</name>
</gene>
<reference evidence="1 2" key="1">
    <citation type="submission" date="2019-03" db="EMBL/GenBank/DDBJ databases">
        <title>Genomic Encyclopedia of Archaeal and Bacterial Type Strains, Phase II (KMG-II): from individual species to whole genera.</title>
        <authorList>
            <person name="Goeker M."/>
        </authorList>
    </citation>
    <scope>NUCLEOTIDE SEQUENCE [LARGE SCALE GENOMIC DNA]</scope>
    <source>
        <strain evidence="1 2">DSM 18435</strain>
    </source>
</reference>
<dbReference type="OrthoDB" id="1163801at2"/>
<dbReference type="InterPro" id="IPR036390">
    <property type="entry name" value="WH_DNA-bd_sf"/>
</dbReference>
<dbReference type="RefSeq" id="WP_133644282.1">
    <property type="nucleotide sequence ID" value="NZ_SNYI01000002.1"/>
</dbReference>
<name>A0A4R6TLQ9_9FLAO</name>
<organism evidence="1 2">
    <name type="scientific">Zeaxanthinibacter enoshimensis</name>
    <dbReference type="NCBI Taxonomy" id="392009"/>
    <lineage>
        <taxon>Bacteria</taxon>
        <taxon>Pseudomonadati</taxon>
        <taxon>Bacteroidota</taxon>
        <taxon>Flavobacteriia</taxon>
        <taxon>Flavobacteriales</taxon>
        <taxon>Flavobacteriaceae</taxon>
        <taxon>Zeaxanthinibacter</taxon>
    </lineage>
</organism>
<dbReference type="AlphaFoldDB" id="A0A4R6TLQ9"/>
<proteinExistence type="predicted"/>